<organism evidence="9">
    <name type="scientific">Archaeoglobus fulgidus</name>
    <dbReference type="NCBI Taxonomy" id="2234"/>
    <lineage>
        <taxon>Archaea</taxon>
        <taxon>Methanobacteriati</taxon>
        <taxon>Methanobacteriota</taxon>
        <taxon>Archaeoglobi</taxon>
        <taxon>Archaeoglobales</taxon>
        <taxon>Archaeoglobaceae</taxon>
        <taxon>Archaeoglobus</taxon>
    </lineage>
</organism>
<evidence type="ECO:0000256" key="3">
    <source>
        <dbReference type="ARBA" id="ARBA00022723"/>
    </source>
</evidence>
<keyword evidence="6" id="KW-0411">Iron-sulfur</keyword>
<keyword evidence="4" id="KW-0560">Oxidoreductase</keyword>
<dbReference type="PANTHER" id="PTHR43255">
    <property type="entry name" value="IRON-SULFUR-BINDING OXIDOREDUCTASE FADF-RELATED-RELATED"/>
    <property type="match status" value="1"/>
</dbReference>
<dbReference type="GO" id="GO:0005886">
    <property type="term" value="C:plasma membrane"/>
    <property type="evidence" value="ECO:0007669"/>
    <property type="project" value="TreeGrafter"/>
</dbReference>
<dbReference type="Gene3D" id="1.10.1060.10">
    <property type="entry name" value="Alpha-helical ferredoxin"/>
    <property type="match status" value="1"/>
</dbReference>
<proteinExistence type="inferred from homology"/>
<accession>A0A7J2TKW3</accession>
<feature type="domain" description="4Fe-4S ferredoxin-type" evidence="8">
    <location>
        <begin position="19"/>
        <end position="79"/>
    </location>
</feature>
<feature type="transmembrane region" description="Helical" evidence="7">
    <location>
        <begin position="153"/>
        <end position="174"/>
    </location>
</feature>
<dbReference type="InterPro" id="IPR051460">
    <property type="entry name" value="HdrC_iron-sulfur_subunit"/>
</dbReference>
<dbReference type="NCBIfam" id="NF038018">
    <property type="entry name" value="qmoC"/>
    <property type="match status" value="1"/>
</dbReference>
<dbReference type="GO" id="GO:0046872">
    <property type="term" value="F:metal ion binding"/>
    <property type="evidence" value="ECO:0007669"/>
    <property type="project" value="UniProtKB-KW"/>
</dbReference>
<dbReference type="AlphaFoldDB" id="A0A7J2TKW3"/>
<dbReference type="GO" id="GO:0016491">
    <property type="term" value="F:oxidoreductase activity"/>
    <property type="evidence" value="ECO:0007669"/>
    <property type="project" value="UniProtKB-KW"/>
</dbReference>
<feature type="transmembrane region" description="Helical" evidence="7">
    <location>
        <begin position="304"/>
        <end position="323"/>
    </location>
</feature>
<keyword evidence="7" id="KW-1133">Transmembrane helix</keyword>
<dbReference type="PANTHER" id="PTHR43255:SF1">
    <property type="entry name" value="IRON-SULFUR-BINDING OXIDOREDUCTASE FADF-RELATED"/>
    <property type="match status" value="1"/>
</dbReference>
<evidence type="ECO:0000256" key="4">
    <source>
        <dbReference type="ARBA" id="ARBA00023002"/>
    </source>
</evidence>
<dbReference type="GO" id="GO:0051539">
    <property type="term" value="F:4 iron, 4 sulfur cluster binding"/>
    <property type="evidence" value="ECO:0007669"/>
    <property type="project" value="UniProtKB-KW"/>
</dbReference>
<dbReference type="EMBL" id="DSLA01000106">
    <property type="protein sequence ID" value="HEH35846.1"/>
    <property type="molecule type" value="Genomic_DNA"/>
</dbReference>
<evidence type="ECO:0000256" key="1">
    <source>
        <dbReference type="ARBA" id="ARBA00007097"/>
    </source>
</evidence>
<reference evidence="9" key="1">
    <citation type="journal article" date="2020" name="mSystems">
        <title>Genome- and Community-Level Interaction Insights into Carbon Utilization and Element Cycling Functions of Hydrothermarchaeota in Hydrothermal Sediment.</title>
        <authorList>
            <person name="Zhou Z."/>
            <person name="Liu Y."/>
            <person name="Xu W."/>
            <person name="Pan J."/>
            <person name="Luo Z.H."/>
            <person name="Li M."/>
        </authorList>
    </citation>
    <scope>NUCLEOTIDE SEQUENCE [LARGE SCALE GENOMIC DNA]</scope>
    <source>
        <strain evidence="9">SpSt-26</strain>
    </source>
</reference>
<dbReference type="Pfam" id="PF13183">
    <property type="entry name" value="Fer4_8"/>
    <property type="match status" value="1"/>
</dbReference>
<feature type="transmembrane region" description="Helical" evidence="7">
    <location>
        <begin position="335"/>
        <end position="354"/>
    </location>
</feature>
<evidence type="ECO:0000259" key="8">
    <source>
        <dbReference type="Pfam" id="PF13183"/>
    </source>
</evidence>
<keyword evidence="3" id="KW-0479">Metal-binding</keyword>
<comment type="similarity">
    <text evidence="1">Belongs to the HdrC family.</text>
</comment>
<dbReference type="InterPro" id="IPR017896">
    <property type="entry name" value="4Fe4S_Fe-S-bd"/>
</dbReference>
<feature type="transmembrane region" description="Helical" evidence="7">
    <location>
        <begin position="113"/>
        <end position="133"/>
    </location>
</feature>
<dbReference type="SUPFAM" id="SSF103501">
    <property type="entry name" value="Respiratory nitrate reductase 1 gamma chain"/>
    <property type="match status" value="1"/>
</dbReference>
<dbReference type="SUPFAM" id="SSF46548">
    <property type="entry name" value="alpha-helical ferredoxin"/>
    <property type="match status" value="1"/>
</dbReference>
<dbReference type="InterPro" id="IPR009051">
    <property type="entry name" value="Helical_ferredxn"/>
</dbReference>
<keyword evidence="2" id="KW-0004">4Fe-4S</keyword>
<keyword evidence="7" id="KW-0812">Transmembrane</keyword>
<evidence type="ECO:0000313" key="9">
    <source>
        <dbReference type="EMBL" id="HEH35846.1"/>
    </source>
</evidence>
<feature type="transmembrane region" description="Helical" evidence="7">
    <location>
        <begin position="273"/>
        <end position="292"/>
    </location>
</feature>
<dbReference type="PROSITE" id="PS00198">
    <property type="entry name" value="4FE4S_FER_1"/>
    <property type="match status" value="1"/>
</dbReference>
<name>A0A7J2TKW3_ARCFL</name>
<evidence type="ECO:0000256" key="5">
    <source>
        <dbReference type="ARBA" id="ARBA00023004"/>
    </source>
</evidence>
<evidence type="ECO:0000256" key="7">
    <source>
        <dbReference type="SAM" id="Phobius"/>
    </source>
</evidence>
<dbReference type="Gene3D" id="1.20.950.20">
    <property type="entry name" value="Transmembrane di-heme cytochromes, Chain C"/>
    <property type="match status" value="1"/>
</dbReference>
<sequence>MIADAKFAREIIQAGGKSLKKCYQCATCSVVCPQSPDENPFPRKEMIWAQWGIKERLLKDADVWLCHQCNDCSDYCPRGAKPGEVLAAIRAKVIEHYTFPSFLSKVLQRPAGILLYFGIPIILVALYLAIFNPKIPEGEIVLGRFIPHLHVELAGFAVGAWVLFVAALSAYRFWVAINSEISKVYEYEVKEGGEIRTLRASARFLEYLFWSIIDIIKHSKFRQCNKARYRYFAHFLIFWGFIVLGIATLGAVAYLYVLGYHELALPITDPVKIIGNFGALMLLVGSVWAIVARLGDEKIGYGSYFDWLFLSTIFAVGVSGVLIEVLRYSGSILAYYAYLGHLVLVFALIAYAPYTKFGHLIFRSLAYVWAKSVGREVK</sequence>
<protein>
    <submittedName>
        <fullName evidence="9">(Fe-S)-binding protein</fullName>
    </submittedName>
</protein>
<gene>
    <name evidence="9" type="ORF">ENP88_06890</name>
</gene>
<feature type="transmembrane region" description="Helical" evidence="7">
    <location>
        <begin position="231"/>
        <end position="257"/>
    </location>
</feature>
<dbReference type="InterPro" id="IPR036197">
    <property type="entry name" value="NarG-like_sf"/>
</dbReference>
<keyword evidence="5" id="KW-0408">Iron</keyword>
<evidence type="ECO:0000256" key="2">
    <source>
        <dbReference type="ARBA" id="ARBA00022485"/>
    </source>
</evidence>
<keyword evidence="7" id="KW-0472">Membrane</keyword>
<dbReference type="InterPro" id="IPR017900">
    <property type="entry name" value="4Fe4S_Fe_S_CS"/>
</dbReference>
<comment type="caution">
    <text evidence="9">The sequence shown here is derived from an EMBL/GenBank/DDBJ whole genome shotgun (WGS) entry which is preliminary data.</text>
</comment>
<evidence type="ECO:0000256" key="6">
    <source>
        <dbReference type="ARBA" id="ARBA00023014"/>
    </source>
</evidence>